<comment type="caution">
    <text evidence="1">The sequence shown here is derived from an EMBL/GenBank/DDBJ whole genome shotgun (WGS) entry which is preliminary data.</text>
</comment>
<keyword evidence="2" id="KW-1185">Reference proteome</keyword>
<name>A0ABN1CIC9_9DEIO</name>
<proteinExistence type="predicted"/>
<protein>
    <submittedName>
        <fullName evidence="1">Uncharacterized protein</fullName>
    </submittedName>
</protein>
<sequence>MNLDGLTFQVGPLTVTVHQGRVPDGTDSWDANWLDVAAEVDLPGQAWVRATGPFLMTSDLAGFLPELRRMHETLTGTADLHPLEPDLRVHLECGSTGQLLTEIELTPDHPTQSHIFELELDQTYLPGIIRQLDTILERFPVRGRPD</sequence>
<dbReference type="InterPro" id="IPR056510">
    <property type="entry name" value="WapI"/>
</dbReference>
<evidence type="ECO:0000313" key="2">
    <source>
        <dbReference type="Proteomes" id="UP001500191"/>
    </source>
</evidence>
<evidence type="ECO:0000313" key="1">
    <source>
        <dbReference type="EMBL" id="GAA0519666.1"/>
    </source>
</evidence>
<organism evidence="1 2">
    <name type="scientific">Deinococcus depolymerans</name>
    <dbReference type="NCBI Taxonomy" id="392408"/>
    <lineage>
        <taxon>Bacteria</taxon>
        <taxon>Thermotogati</taxon>
        <taxon>Deinococcota</taxon>
        <taxon>Deinococci</taxon>
        <taxon>Deinococcales</taxon>
        <taxon>Deinococcaceae</taxon>
        <taxon>Deinococcus</taxon>
    </lineage>
</organism>
<dbReference type="Pfam" id="PF24716">
    <property type="entry name" value="WapI"/>
    <property type="match status" value="1"/>
</dbReference>
<dbReference type="EMBL" id="BAAADB010000029">
    <property type="protein sequence ID" value="GAA0519666.1"/>
    <property type="molecule type" value="Genomic_DNA"/>
</dbReference>
<gene>
    <name evidence="1" type="ORF">GCM10008937_29100</name>
</gene>
<accession>A0ABN1CIC9</accession>
<dbReference type="Proteomes" id="UP001500191">
    <property type="component" value="Unassembled WGS sequence"/>
</dbReference>
<reference evidence="1 2" key="1">
    <citation type="journal article" date="2019" name="Int. J. Syst. Evol. Microbiol.">
        <title>The Global Catalogue of Microorganisms (GCM) 10K type strain sequencing project: providing services to taxonomists for standard genome sequencing and annotation.</title>
        <authorList>
            <consortium name="The Broad Institute Genomics Platform"/>
            <consortium name="The Broad Institute Genome Sequencing Center for Infectious Disease"/>
            <person name="Wu L."/>
            <person name="Ma J."/>
        </authorList>
    </citation>
    <scope>NUCLEOTIDE SEQUENCE [LARGE SCALE GENOMIC DNA]</scope>
    <source>
        <strain evidence="1 2">JCM 14368</strain>
    </source>
</reference>